<comment type="caution">
    <text evidence="8">The sequence shown here is derived from an EMBL/GenBank/DDBJ whole genome shotgun (WGS) entry which is preliminary data.</text>
</comment>
<dbReference type="InterPro" id="IPR001138">
    <property type="entry name" value="Zn2Cys6_DnaBD"/>
</dbReference>
<dbReference type="OrthoDB" id="6509908at2759"/>
<dbReference type="InterPro" id="IPR036864">
    <property type="entry name" value="Zn2-C6_fun-type_DNA-bd_sf"/>
</dbReference>
<feature type="region of interest" description="Disordered" evidence="6">
    <location>
        <begin position="630"/>
        <end position="690"/>
    </location>
</feature>
<dbReference type="SUPFAM" id="SSF57701">
    <property type="entry name" value="Zn2/Cys6 DNA-binding domain"/>
    <property type="match status" value="1"/>
</dbReference>
<dbReference type="Proteomes" id="UP000053958">
    <property type="component" value="Unassembled WGS sequence"/>
</dbReference>
<accession>A0A0F4YLX1</accession>
<protein>
    <submittedName>
        <fullName evidence="8">C6 finger domain protein</fullName>
    </submittedName>
</protein>
<dbReference type="EMBL" id="LASV01000363">
    <property type="protein sequence ID" value="KKA19277.1"/>
    <property type="molecule type" value="Genomic_DNA"/>
</dbReference>
<evidence type="ECO:0000313" key="8">
    <source>
        <dbReference type="EMBL" id="KKA19277.1"/>
    </source>
</evidence>
<dbReference type="SMART" id="SM00906">
    <property type="entry name" value="Fungal_trans"/>
    <property type="match status" value="1"/>
</dbReference>
<dbReference type="PROSITE" id="PS00463">
    <property type="entry name" value="ZN2_CY6_FUNGAL_1"/>
    <property type="match status" value="1"/>
</dbReference>
<feature type="region of interest" description="Disordered" evidence="6">
    <location>
        <begin position="94"/>
        <end position="143"/>
    </location>
</feature>
<dbReference type="PANTHER" id="PTHR47840:SF1">
    <property type="entry name" value="ZN(II)2CYS6 TRANSCRIPTION FACTOR (EUROFUNG)"/>
    <property type="match status" value="1"/>
</dbReference>
<dbReference type="Gene3D" id="4.10.240.10">
    <property type="entry name" value="Zn(2)-C6 fungal-type DNA-binding domain"/>
    <property type="match status" value="1"/>
</dbReference>
<dbReference type="RefSeq" id="XP_013325889.1">
    <property type="nucleotide sequence ID" value="XM_013470435.1"/>
</dbReference>
<feature type="domain" description="Zn(2)-C6 fungal-type" evidence="7">
    <location>
        <begin position="23"/>
        <end position="54"/>
    </location>
</feature>
<dbReference type="STRING" id="1408163.A0A0F4YLX1"/>
<dbReference type="CDD" id="cd00067">
    <property type="entry name" value="GAL4"/>
    <property type="match status" value="1"/>
</dbReference>
<evidence type="ECO:0000313" key="9">
    <source>
        <dbReference type="Proteomes" id="UP000053958"/>
    </source>
</evidence>
<dbReference type="PROSITE" id="PS50048">
    <property type="entry name" value="ZN2_CY6_FUNGAL_2"/>
    <property type="match status" value="1"/>
</dbReference>
<dbReference type="GO" id="GO:0008270">
    <property type="term" value="F:zinc ion binding"/>
    <property type="evidence" value="ECO:0007669"/>
    <property type="project" value="InterPro"/>
</dbReference>
<sequence>MASANFLDIPGPPRKKMRKGTKSCTECRRRKIRCTFDPARPNVCNECHSRGSICIDQESGALSPNVSGVLPRDQPYSLRERVTQLENVVRDILQRLNQSSPGSSTSPAQETTRDEAEKFDNAPKIPSSNTIPKPSETALPSSDEHVENAPVLQLFNNQVVTCTEGAPNRSHDAAATKDLSPKAIAARAQLVSLVPPKADILKIRRAVAKWWAVWHYMFPELCDGCGQCLMDDNAMCELPTSPGEVAKFLLCVLMSLEQLPSDFDYTSLQVPFDPKEYSDRVISEIDRLIIYDDDLASTLPGIESMMLLSKWYLNMGRPRKAWLMNRRAIEFAQLTGLRLSTAKPPHPTDTLFNRRIRIWTSIVLNDRFLSLILGLPYAVSDSAFRPQVEMRLQKEKPSLENYALRLALVMGQMIDRNQEDPSNMSLAATLKMEQDLETHARAMPSHFWEPRPDNQLTPGENNDRLMIHFFHHFLRALLHLPFMLKSNGDRRYRYSHDAAIESSRRTLVAYNSLRSWSGINPYICRVIDFQAFTVAMLLIIHLLGYSEDAPDHSQAQDDKDWALVMETTEVLRKAAQETCGTVAAQSLNILDAITKCDPNLLSSTPNDMSCKITVPYFGVITVSPGKKLASLMSRNSGKHPPPGPCRAPSRSSGQPSPCQLYTPPQSNPGDFTTSREPGSAMGSEQACWTPPFTDESRIQLENMVAFPNAGLDQNVFQGFLNDQNIGLWPNLNLDLDLDQGWNLNWTEENNITQ</sequence>
<feature type="compositionally biased region" description="Polar residues" evidence="6">
    <location>
        <begin position="649"/>
        <end position="676"/>
    </location>
</feature>
<feature type="compositionally biased region" description="Polar residues" evidence="6">
    <location>
        <begin position="95"/>
        <end position="110"/>
    </location>
</feature>
<dbReference type="Pfam" id="PF04082">
    <property type="entry name" value="Fungal_trans"/>
    <property type="match status" value="1"/>
</dbReference>
<dbReference type="GeneID" id="25319050"/>
<name>A0A0F4YLX1_RASE3</name>
<dbReference type="CDD" id="cd12148">
    <property type="entry name" value="fungal_TF_MHR"/>
    <property type="match status" value="1"/>
</dbReference>
<keyword evidence="1" id="KW-0479">Metal-binding</keyword>
<reference evidence="8 9" key="1">
    <citation type="submission" date="2015-04" db="EMBL/GenBank/DDBJ databases">
        <authorList>
            <person name="Heijne W.H."/>
            <person name="Fedorova N.D."/>
            <person name="Nierman W.C."/>
            <person name="Vollebregt A.W."/>
            <person name="Zhao Z."/>
            <person name="Wu L."/>
            <person name="Kumar M."/>
            <person name="Stam H."/>
            <person name="van den Berg M.A."/>
            <person name="Pel H.J."/>
        </authorList>
    </citation>
    <scope>NUCLEOTIDE SEQUENCE [LARGE SCALE GENOMIC DNA]</scope>
    <source>
        <strain evidence="8 9">CBS 393.64</strain>
    </source>
</reference>
<dbReference type="GO" id="GO:0003677">
    <property type="term" value="F:DNA binding"/>
    <property type="evidence" value="ECO:0007669"/>
    <property type="project" value="UniProtKB-KW"/>
</dbReference>
<dbReference type="InterPro" id="IPR007219">
    <property type="entry name" value="XnlR_reg_dom"/>
</dbReference>
<keyword evidence="5" id="KW-0539">Nucleus</keyword>
<dbReference type="SMART" id="SM00066">
    <property type="entry name" value="GAL4"/>
    <property type="match status" value="1"/>
</dbReference>
<keyword evidence="9" id="KW-1185">Reference proteome</keyword>
<proteinExistence type="predicted"/>
<dbReference type="GO" id="GO:0006351">
    <property type="term" value="P:DNA-templated transcription"/>
    <property type="evidence" value="ECO:0007669"/>
    <property type="project" value="InterPro"/>
</dbReference>
<organism evidence="8 9">
    <name type="scientific">Rasamsonia emersonii (strain ATCC 16479 / CBS 393.64 / IMI 116815)</name>
    <dbReference type="NCBI Taxonomy" id="1408163"/>
    <lineage>
        <taxon>Eukaryota</taxon>
        <taxon>Fungi</taxon>
        <taxon>Dikarya</taxon>
        <taxon>Ascomycota</taxon>
        <taxon>Pezizomycotina</taxon>
        <taxon>Eurotiomycetes</taxon>
        <taxon>Eurotiomycetidae</taxon>
        <taxon>Eurotiales</taxon>
        <taxon>Trichocomaceae</taxon>
        <taxon>Rasamsonia</taxon>
    </lineage>
</organism>
<evidence type="ECO:0000256" key="6">
    <source>
        <dbReference type="SAM" id="MobiDB-lite"/>
    </source>
</evidence>
<evidence type="ECO:0000256" key="1">
    <source>
        <dbReference type="ARBA" id="ARBA00022723"/>
    </source>
</evidence>
<evidence type="ECO:0000259" key="7">
    <source>
        <dbReference type="PROSITE" id="PS50048"/>
    </source>
</evidence>
<evidence type="ECO:0000256" key="3">
    <source>
        <dbReference type="ARBA" id="ARBA00023125"/>
    </source>
</evidence>
<dbReference type="GO" id="GO:0000981">
    <property type="term" value="F:DNA-binding transcription factor activity, RNA polymerase II-specific"/>
    <property type="evidence" value="ECO:0007669"/>
    <property type="project" value="InterPro"/>
</dbReference>
<evidence type="ECO:0000256" key="5">
    <source>
        <dbReference type="ARBA" id="ARBA00023242"/>
    </source>
</evidence>
<gene>
    <name evidence="8" type="ORF">T310_6765</name>
</gene>
<dbReference type="AlphaFoldDB" id="A0A0F4YLX1"/>
<keyword evidence="2" id="KW-0805">Transcription regulation</keyword>
<feature type="compositionally biased region" description="Basic and acidic residues" evidence="6">
    <location>
        <begin position="111"/>
        <end position="121"/>
    </location>
</feature>
<keyword evidence="4" id="KW-0804">Transcription</keyword>
<keyword evidence="3" id="KW-0238">DNA-binding</keyword>
<evidence type="ECO:0000256" key="2">
    <source>
        <dbReference type="ARBA" id="ARBA00023015"/>
    </source>
</evidence>
<dbReference type="PANTHER" id="PTHR47840">
    <property type="entry name" value="ZN(II)2CYS6 TRANSCRIPTION FACTOR (EUROFUNG)-RELATED"/>
    <property type="match status" value="1"/>
</dbReference>
<evidence type="ECO:0000256" key="4">
    <source>
        <dbReference type="ARBA" id="ARBA00023163"/>
    </source>
</evidence>